<gene>
    <name evidence="2" type="ORF">DX130_22810</name>
</gene>
<keyword evidence="1" id="KW-0812">Transmembrane</keyword>
<proteinExistence type="predicted"/>
<dbReference type="OrthoDB" id="2438344at2"/>
<reference evidence="2 3" key="1">
    <citation type="submission" date="2018-08" db="EMBL/GenBank/DDBJ databases">
        <title>Paenibacillus sp. M4BSY-1, whole genome shotgun sequence.</title>
        <authorList>
            <person name="Tuo L."/>
        </authorList>
    </citation>
    <scope>NUCLEOTIDE SEQUENCE [LARGE SCALE GENOMIC DNA]</scope>
    <source>
        <strain evidence="2 3">M4BSY-1</strain>
    </source>
</reference>
<sequence>MSLQLGSPQNVILIIATVLGWGVVFYWILRQYRGMKEKPVIWKMLFATLVGIFSASGNFTIMSTTVKLSILPLGVWVLYFFLRNGSWSIYRKFAWIGFFSSYIFVATTLLGSLLHHVVYDKSDPFTYVADTGKAQLVSIHPSASDVTWDQHAFQDGMRVLEFQQSRDTLNWYYESAVENGVNYGNERFPYAVVGAKSRWGSGYEASLYLEYDGKGLLIQTPERHYYFRSEEPLLDVEVTIRED</sequence>
<evidence type="ECO:0000256" key="1">
    <source>
        <dbReference type="SAM" id="Phobius"/>
    </source>
</evidence>
<feature type="transmembrane region" description="Helical" evidence="1">
    <location>
        <begin position="41"/>
        <end position="59"/>
    </location>
</feature>
<feature type="transmembrane region" description="Helical" evidence="1">
    <location>
        <begin position="65"/>
        <end position="82"/>
    </location>
</feature>
<dbReference type="RefSeq" id="WP_116049319.1">
    <property type="nucleotide sequence ID" value="NZ_QUBQ01000006.1"/>
</dbReference>
<evidence type="ECO:0000313" key="3">
    <source>
        <dbReference type="Proteomes" id="UP000261905"/>
    </source>
</evidence>
<feature type="transmembrane region" description="Helical" evidence="1">
    <location>
        <begin position="12"/>
        <end position="29"/>
    </location>
</feature>
<name>A0A371P5Z2_9BACL</name>
<dbReference type="AlphaFoldDB" id="A0A371P5Z2"/>
<comment type="caution">
    <text evidence="2">The sequence shown here is derived from an EMBL/GenBank/DDBJ whole genome shotgun (WGS) entry which is preliminary data.</text>
</comment>
<organism evidence="2 3">
    <name type="scientific">Paenibacillus paeoniae</name>
    <dbReference type="NCBI Taxonomy" id="2292705"/>
    <lineage>
        <taxon>Bacteria</taxon>
        <taxon>Bacillati</taxon>
        <taxon>Bacillota</taxon>
        <taxon>Bacilli</taxon>
        <taxon>Bacillales</taxon>
        <taxon>Paenibacillaceae</taxon>
        <taxon>Paenibacillus</taxon>
    </lineage>
</organism>
<feature type="transmembrane region" description="Helical" evidence="1">
    <location>
        <begin position="94"/>
        <end position="114"/>
    </location>
</feature>
<evidence type="ECO:0000313" key="2">
    <source>
        <dbReference type="EMBL" id="REK71275.1"/>
    </source>
</evidence>
<protein>
    <submittedName>
        <fullName evidence="2">Uncharacterized protein</fullName>
    </submittedName>
</protein>
<accession>A0A371P5Z2</accession>
<keyword evidence="3" id="KW-1185">Reference proteome</keyword>
<keyword evidence="1" id="KW-1133">Transmembrane helix</keyword>
<dbReference type="Proteomes" id="UP000261905">
    <property type="component" value="Unassembled WGS sequence"/>
</dbReference>
<keyword evidence="1" id="KW-0472">Membrane</keyword>
<dbReference type="EMBL" id="QUBQ01000006">
    <property type="protein sequence ID" value="REK71275.1"/>
    <property type="molecule type" value="Genomic_DNA"/>
</dbReference>